<name>A0A9P0NI49_APHGO</name>
<reference evidence="1" key="2">
    <citation type="submission" date="2022-10" db="EMBL/GenBank/DDBJ databases">
        <authorList>
            <consortium name="ENA_rothamsted_submissions"/>
            <consortium name="culmorum"/>
            <person name="King R."/>
        </authorList>
    </citation>
    <scope>NUCLEOTIDE SEQUENCE</scope>
</reference>
<accession>A0A9P0NI49</accession>
<keyword evidence="2" id="KW-1185">Reference proteome</keyword>
<sequence>MRDLFGIRRQNKDNTEVIEPVVEPMFLGADNQPPCSSREIIRHNFEVIEPVGEPFFLGVDNQPPCSSRETISSKITNAEDLKLMDLITEETYTAMIFLNNLQI</sequence>
<dbReference type="EMBL" id="OU899035">
    <property type="protein sequence ID" value="CAH1721940.1"/>
    <property type="molecule type" value="Genomic_DNA"/>
</dbReference>
<gene>
    <name evidence="1" type="ORF">APHIGO_LOCUS4595</name>
</gene>
<dbReference type="Proteomes" id="UP001154329">
    <property type="component" value="Chromosome 2"/>
</dbReference>
<dbReference type="AlphaFoldDB" id="A0A9P0NI49"/>
<organism evidence="1 2">
    <name type="scientific">Aphis gossypii</name>
    <name type="common">Cotton aphid</name>
    <dbReference type="NCBI Taxonomy" id="80765"/>
    <lineage>
        <taxon>Eukaryota</taxon>
        <taxon>Metazoa</taxon>
        <taxon>Ecdysozoa</taxon>
        <taxon>Arthropoda</taxon>
        <taxon>Hexapoda</taxon>
        <taxon>Insecta</taxon>
        <taxon>Pterygota</taxon>
        <taxon>Neoptera</taxon>
        <taxon>Paraneoptera</taxon>
        <taxon>Hemiptera</taxon>
        <taxon>Sternorrhyncha</taxon>
        <taxon>Aphidomorpha</taxon>
        <taxon>Aphidoidea</taxon>
        <taxon>Aphididae</taxon>
        <taxon>Aphidini</taxon>
        <taxon>Aphis</taxon>
        <taxon>Aphis</taxon>
    </lineage>
</organism>
<evidence type="ECO:0000313" key="1">
    <source>
        <dbReference type="EMBL" id="CAH1721940.1"/>
    </source>
</evidence>
<proteinExistence type="predicted"/>
<reference evidence="1" key="1">
    <citation type="submission" date="2022-02" db="EMBL/GenBank/DDBJ databases">
        <authorList>
            <person name="King R."/>
        </authorList>
    </citation>
    <scope>NUCLEOTIDE SEQUENCE</scope>
</reference>
<protein>
    <submittedName>
        <fullName evidence="1">Uncharacterized protein</fullName>
    </submittedName>
</protein>
<evidence type="ECO:0000313" key="2">
    <source>
        <dbReference type="Proteomes" id="UP001154329"/>
    </source>
</evidence>